<gene>
    <name evidence="2" type="ORF">CA163_33705</name>
</gene>
<comment type="caution">
    <text evidence="2">The sequence shown here is derived from an EMBL/GenBank/DDBJ whole genome shotgun (WGS) entry which is preliminary data.</text>
</comment>
<protein>
    <recommendedName>
        <fullName evidence="1">Flagellar M-ring N-terminal domain-containing protein</fullName>
    </recommendedName>
</protein>
<dbReference type="Proteomes" id="UP000214596">
    <property type="component" value="Unassembled WGS sequence"/>
</dbReference>
<dbReference type="PANTHER" id="PTHR30046:SF0">
    <property type="entry name" value="FLAGELLAR M-RING PROTEIN"/>
    <property type="match status" value="1"/>
</dbReference>
<dbReference type="Pfam" id="PF01514">
    <property type="entry name" value="YscJ_FliF"/>
    <property type="match status" value="1"/>
</dbReference>
<reference evidence="2 3" key="1">
    <citation type="journal article" date="2017" name="Appl. Environ. Microbiol.">
        <title>Parallel evolution of two clades of a major Atlantic endemic Vibrio parahaemolyticus pathogen lineage by independent acquisition of related pathogenicity islands.</title>
        <authorList>
            <person name="Xu F."/>
            <person name="Gonzalez-Escalona N."/>
            <person name="Drees K.P."/>
            <person name="Sebra R.P."/>
            <person name="Cooper V.S."/>
            <person name="Jones S.H."/>
            <person name="Whistler C.A."/>
        </authorList>
    </citation>
    <scope>NUCLEOTIDE SEQUENCE [LARGE SCALE GENOMIC DNA]</scope>
    <source>
        <strain evidence="2 3">MAVP-3</strain>
    </source>
</reference>
<dbReference type="AlphaFoldDB" id="A0A227J073"/>
<organism evidence="2 3">
    <name type="scientific">Vibrio parahaemolyticus</name>
    <dbReference type="NCBI Taxonomy" id="670"/>
    <lineage>
        <taxon>Bacteria</taxon>
        <taxon>Pseudomonadati</taxon>
        <taxon>Pseudomonadota</taxon>
        <taxon>Gammaproteobacteria</taxon>
        <taxon>Vibrionales</taxon>
        <taxon>Vibrionaceae</taxon>
        <taxon>Vibrio</taxon>
    </lineage>
</organism>
<sequence>ICVALIVMLFFWVKEPEMRPLGAYDTEELIPVLDYLDQQKINYKLDGNTVSVESSEYNSIKLGMVRSGVNQATEAGDDILLQDMGFGVSQR</sequence>
<feature type="domain" description="Flagellar M-ring N-terminal" evidence="1">
    <location>
        <begin position="14"/>
        <end position="90"/>
    </location>
</feature>
<proteinExistence type="predicted"/>
<accession>A0A227J073</accession>
<evidence type="ECO:0000313" key="2">
    <source>
        <dbReference type="EMBL" id="OXE28476.1"/>
    </source>
</evidence>
<dbReference type="EMBL" id="NIXT01004313">
    <property type="protein sequence ID" value="OXE28476.1"/>
    <property type="molecule type" value="Genomic_DNA"/>
</dbReference>
<evidence type="ECO:0000313" key="3">
    <source>
        <dbReference type="Proteomes" id="UP000214596"/>
    </source>
</evidence>
<feature type="non-terminal residue" evidence="2">
    <location>
        <position position="91"/>
    </location>
</feature>
<dbReference type="PANTHER" id="PTHR30046">
    <property type="entry name" value="FLAGELLAR M-RING PROTEIN"/>
    <property type="match status" value="1"/>
</dbReference>
<dbReference type="InterPro" id="IPR043427">
    <property type="entry name" value="YscJ/FliF"/>
</dbReference>
<evidence type="ECO:0000259" key="1">
    <source>
        <dbReference type="Pfam" id="PF01514"/>
    </source>
</evidence>
<dbReference type="InterPro" id="IPR006182">
    <property type="entry name" value="FliF_N_dom"/>
</dbReference>
<name>A0A227J073_VIBPH</name>
<feature type="non-terminal residue" evidence="2">
    <location>
        <position position="1"/>
    </location>
</feature>